<evidence type="ECO:0000256" key="3">
    <source>
        <dbReference type="ARBA" id="ARBA00022679"/>
    </source>
</evidence>
<dbReference type="InterPro" id="IPR013408">
    <property type="entry name" value="Cas10/Csm1"/>
</dbReference>
<protein>
    <recommendedName>
        <fullName evidence="2">CRISPR system single-strand-specific deoxyribonuclease Cas10/Csm1 (subtype III-A)</fullName>
    </recommendedName>
    <alternativeName>
        <fullName evidence="11">Cyclic oligoadenylate synthase</fullName>
    </alternativeName>
</protein>
<evidence type="ECO:0000256" key="5">
    <source>
        <dbReference type="ARBA" id="ARBA00022741"/>
    </source>
</evidence>
<evidence type="ECO:0000256" key="6">
    <source>
        <dbReference type="ARBA" id="ARBA00022759"/>
    </source>
</evidence>
<dbReference type="Gene3D" id="3.30.70.270">
    <property type="match status" value="1"/>
</dbReference>
<organism evidence="13 14">
    <name type="scientific">Calditerrivibrio nitroreducens (strain DSM 19672 / NBRC 101217 / Yu37-1)</name>
    <dbReference type="NCBI Taxonomy" id="768670"/>
    <lineage>
        <taxon>Bacteria</taxon>
        <taxon>Pseudomonadati</taxon>
        <taxon>Deferribacterota</taxon>
        <taxon>Deferribacteres</taxon>
        <taxon>Deferribacterales</taxon>
        <taxon>Calditerrivibrionaceae</taxon>
    </lineage>
</organism>
<dbReference type="AlphaFoldDB" id="E4TFE8"/>
<comment type="similarity">
    <text evidence="1">Belongs to the CRISPR-associated Cas10/Csm1 family.</text>
</comment>
<evidence type="ECO:0000256" key="9">
    <source>
        <dbReference type="ARBA" id="ARBA00022840"/>
    </source>
</evidence>
<dbReference type="Pfam" id="PF18211">
    <property type="entry name" value="Csm1_B"/>
    <property type="match status" value="1"/>
</dbReference>
<keyword evidence="14" id="KW-1185">Reference proteome</keyword>
<evidence type="ECO:0000256" key="11">
    <source>
        <dbReference type="ARBA" id="ARBA00032922"/>
    </source>
</evidence>
<dbReference type="KEGG" id="cni:Calni_1613"/>
<evidence type="ECO:0000313" key="13">
    <source>
        <dbReference type="EMBL" id="ADR19521.1"/>
    </source>
</evidence>
<dbReference type="PANTHER" id="PTHR36528:SF1">
    <property type="entry name" value="CRISPR SYSTEM SINGLE-STRAND-SPECIFIC DEOXYRIBONUCLEASE CAS10_CSM1 (SUBTYPE III-A)"/>
    <property type="match status" value="1"/>
</dbReference>
<sequence>MNDQLLKTSLIGLAAFYHDIGKVYQRTGRHLTDKYGKGSYERQLLLNDDTHLHSLHTAYFIENNILNTPIDGLWKSTFNAPGFLFTSAAHHKPNNEILSKIVTMADQIASGLDREQYAERDRKRSQFDYRKVMMTPLLRIASLFEENDYSYRYPLSIVNLESIFPVKSEKLKDISAEENYKKIVEFFEENLNKIDYKLNFYVDGLISLFEEAFSFVPASTLGEFDDVSLYDHSRTTAAFATSLFKFYENNQRLPEYDEKAFLMIRGEFFGIQKFIFSEGAESGKNPAKILRGRSFYVSLMTEVAALMMSNKLNLPSFNLLLNAAGMFVILSDNSKETKDGIQEVNKVINDWLFEKFFGEVYFGIAYVEATPSDFSEKHYESLWLDLLTEMDKVKYSRFNLLTRDSIFENYHKQFDNAVSCSLCGRESAEKGAEYGKNCDELIKIGEQLVRKELKYLVLYRKDGGKIFNKYDYEFRSDVGDALLDASKIIDISLFDGFKGFYKSKINTYVATDNYVIKSFEEIAKGERGIDALGVFKADVDNLGALFALGLEKKRNVGENKRLTFSRISQLSRMINNFFAYYLPYKLKKDYPNTYTVFAGGDDLFLVGRYNDIFKLALELSQDFKRYTGYNNEVTISGGISIFKPNTPIAFMAEVVENNLTHSKKTNDYKKPKGYLTFLGAKAKWEDFIKVYEEVKKNSWLVPEATSFDYKLLELIEMSILLKNKNLNMQDLAKNIMWIPRLKYLLARQIKNQNAREELSLFLLDKINTAPELFKAISMFEIYNKRKKKGGKK</sequence>
<dbReference type="InterPro" id="IPR041062">
    <property type="entry name" value="Csm1_B"/>
</dbReference>
<reference key="1">
    <citation type="submission" date="2010-11" db="EMBL/GenBank/DDBJ databases">
        <title>The complete genome of chromosome of Calditerrivibrio nitroreducens DSM 19672.</title>
        <authorList>
            <consortium name="US DOE Joint Genome Institute (JGI-PGF)"/>
            <person name="Lucas S."/>
            <person name="Copeland A."/>
            <person name="Lapidus A."/>
            <person name="Bruce D."/>
            <person name="Goodwin L."/>
            <person name="Pitluck S."/>
            <person name="Kyrpides N."/>
            <person name="Mavromatis K."/>
            <person name="Ivanova N."/>
            <person name="Mikhailova N."/>
            <person name="Zeytun A."/>
            <person name="Brettin T."/>
            <person name="Detter J.C."/>
            <person name="Tapia R."/>
            <person name="Han C."/>
            <person name="Land M."/>
            <person name="Hauser L."/>
            <person name="Markowitz V."/>
            <person name="Cheng J.-F."/>
            <person name="Hugenholtz P."/>
            <person name="Woyke T."/>
            <person name="Wu D."/>
            <person name="Spring S."/>
            <person name="Schroeder M."/>
            <person name="Brambilla E."/>
            <person name="Klenk H.-P."/>
            <person name="Eisen J.A."/>
        </authorList>
    </citation>
    <scope>NUCLEOTIDE SEQUENCE [LARGE SCALE GENOMIC DNA]</scope>
    <source>
        <strain>DSM 19672</strain>
    </source>
</reference>
<dbReference type="EMBL" id="CP002347">
    <property type="protein sequence ID" value="ADR19521.1"/>
    <property type="molecule type" value="Genomic_DNA"/>
</dbReference>
<dbReference type="InterPro" id="IPR000160">
    <property type="entry name" value="GGDEF_dom"/>
</dbReference>
<dbReference type="NCBIfam" id="TIGR02578">
    <property type="entry name" value="cas_TM1811_Csm1"/>
    <property type="match status" value="1"/>
</dbReference>
<evidence type="ECO:0000256" key="2">
    <source>
        <dbReference type="ARBA" id="ARBA00014333"/>
    </source>
</evidence>
<dbReference type="eggNOG" id="COG1353">
    <property type="taxonomic scope" value="Bacteria"/>
</dbReference>
<dbReference type="GO" id="GO:0005524">
    <property type="term" value="F:ATP binding"/>
    <property type="evidence" value="ECO:0007669"/>
    <property type="project" value="UniProtKB-KW"/>
</dbReference>
<dbReference type="HOGENOM" id="CLU_017487_0_0_0"/>
<evidence type="ECO:0000256" key="10">
    <source>
        <dbReference type="ARBA" id="ARBA00023118"/>
    </source>
</evidence>
<dbReference type="PANTHER" id="PTHR36528">
    <property type="entry name" value="CRISPR SYSTEM SINGLE-STRAND-SPECIFIC DEOXYRIBONUCLEASE CAS10/CSM1 (SUBTYPE III-A)"/>
    <property type="match status" value="1"/>
</dbReference>
<evidence type="ECO:0000256" key="7">
    <source>
        <dbReference type="ARBA" id="ARBA00022801"/>
    </source>
</evidence>
<dbReference type="Pfam" id="PF22335">
    <property type="entry name" value="Cas10-Cmr2_palm2"/>
    <property type="match status" value="1"/>
</dbReference>
<gene>
    <name evidence="13" type="ordered locus">Calni_1613</name>
</gene>
<keyword evidence="8" id="KW-0269">Exonuclease</keyword>
<evidence type="ECO:0000313" key="14">
    <source>
        <dbReference type="Proteomes" id="UP000007039"/>
    </source>
</evidence>
<dbReference type="PROSITE" id="PS50887">
    <property type="entry name" value="GGDEF"/>
    <property type="match status" value="1"/>
</dbReference>
<dbReference type="OrthoDB" id="9768769at2"/>
<dbReference type="InterPro" id="IPR043128">
    <property type="entry name" value="Rev_trsase/Diguanyl_cyclase"/>
</dbReference>
<reference evidence="13 14" key="2">
    <citation type="journal article" date="2011" name="Stand. Genomic Sci.">
        <title>Complete genome sequence of Calditerrivibrio nitroreducens type strain (Yu37-1).</title>
        <authorList>
            <person name="Pitluck S."/>
            <person name="Sikorski J."/>
            <person name="Zeytun A."/>
            <person name="Lapidus A."/>
            <person name="Nolan M."/>
            <person name="Lucas S."/>
            <person name="Hammon N."/>
            <person name="Deshpande S."/>
            <person name="Cheng J.F."/>
            <person name="Tapia R."/>
            <person name="Han C."/>
            <person name="Goodwin L."/>
            <person name="Liolios K."/>
            <person name="Pagani I."/>
            <person name="Ivanova N."/>
            <person name="Mavromatis K."/>
            <person name="Pati A."/>
            <person name="Chen A."/>
            <person name="Palaniappan K."/>
            <person name="Hauser L."/>
            <person name="Chang Y.J."/>
            <person name="Jeffries C.D."/>
            <person name="Detter J.C."/>
            <person name="Brambilla E."/>
            <person name="Djao O.D."/>
            <person name="Rohde M."/>
            <person name="Spring S."/>
            <person name="Goker M."/>
            <person name="Woyke T."/>
            <person name="Bristow J."/>
            <person name="Eisen J.A."/>
            <person name="Markowitz V."/>
            <person name="Hugenholtz P."/>
            <person name="Kyrpides N.C."/>
            <person name="Klenk H.P."/>
            <person name="Land M."/>
        </authorList>
    </citation>
    <scope>NUCLEOTIDE SEQUENCE [LARGE SCALE GENOMIC DNA]</scope>
    <source>
        <strain evidence="14">DSM 19672 / NBRC 101217 / Yu37-1</strain>
    </source>
</reference>
<dbReference type="STRING" id="768670.Calni_1613"/>
<dbReference type="GO" id="GO:0016740">
    <property type="term" value="F:transferase activity"/>
    <property type="evidence" value="ECO:0007669"/>
    <property type="project" value="UniProtKB-KW"/>
</dbReference>
<proteinExistence type="inferred from homology"/>
<dbReference type="GO" id="GO:0004519">
    <property type="term" value="F:endonuclease activity"/>
    <property type="evidence" value="ECO:0007669"/>
    <property type="project" value="UniProtKB-KW"/>
</dbReference>
<keyword evidence="5" id="KW-0547">Nucleotide-binding</keyword>
<keyword evidence="9" id="KW-0067">ATP-binding</keyword>
<evidence type="ECO:0000256" key="4">
    <source>
        <dbReference type="ARBA" id="ARBA00022722"/>
    </source>
</evidence>
<keyword evidence="6" id="KW-0255">Endonuclease</keyword>
<dbReference type="RefSeq" id="WP_013451732.1">
    <property type="nucleotide sequence ID" value="NC_014758.1"/>
</dbReference>
<dbReference type="GO" id="GO:0051607">
    <property type="term" value="P:defense response to virus"/>
    <property type="evidence" value="ECO:0007669"/>
    <property type="project" value="UniProtKB-KW"/>
</dbReference>
<dbReference type="Proteomes" id="UP000007039">
    <property type="component" value="Chromosome"/>
</dbReference>
<keyword evidence="3" id="KW-0808">Transferase</keyword>
<keyword evidence="7" id="KW-0378">Hydrolase</keyword>
<keyword evidence="10" id="KW-0051">Antiviral defense</keyword>
<dbReference type="InterPro" id="IPR054767">
    <property type="entry name" value="Cas10-Cmr2_palm2"/>
</dbReference>
<dbReference type="GO" id="GO:0004527">
    <property type="term" value="F:exonuclease activity"/>
    <property type="evidence" value="ECO:0007669"/>
    <property type="project" value="UniProtKB-KW"/>
</dbReference>
<feature type="domain" description="GGDEF" evidence="12">
    <location>
        <begin position="530"/>
        <end position="680"/>
    </location>
</feature>
<evidence type="ECO:0000256" key="8">
    <source>
        <dbReference type="ARBA" id="ARBA00022839"/>
    </source>
</evidence>
<dbReference type="InterPro" id="IPR052117">
    <property type="entry name" value="Cas10/Csm1_subtype-III-A"/>
</dbReference>
<evidence type="ECO:0000256" key="1">
    <source>
        <dbReference type="ARBA" id="ARBA00005700"/>
    </source>
</evidence>
<keyword evidence="4" id="KW-0540">Nuclease</keyword>
<accession>E4TFE8</accession>
<dbReference type="Gene3D" id="1.10.3210.10">
    <property type="entry name" value="Hypothetical protein af1432"/>
    <property type="match status" value="1"/>
</dbReference>
<name>E4TFE8_CALNY</name>
<evidence type="ECO:0000259" key="12">
    <source>
        <dbReference type="PROSITE" id="PS50887"/>
    </source>
</evidence>